<evidence type="ECO:0000313" key="1">
    <source>
        <dbReference type="EMBL" id="KAJ8114096.1"/>
    </source>
</evidence>
<evidence type="ECO:0000313" key="2">
    <source>
        <dbReference type="Proteomes" id="UP001153331"/>
    </source>
</evidence>
<gene>
    <name evidence="1" type="ORF">OPT61_g3933</name>
</gene>
<dbReference type="Proteomes" id="UP001153331">
    <property type="component" value="Unassembled WGS sequence"/>
</dbReference>
<protein>
    <submittedName>
        <fullName evidence="1">Uncharacterized protein</fullName>
    </submittedName>
</protein>
<comment type="caution">
    <text evidence="1">The sequence shown here is derived from an EMBL/GenBank/DDBJ whole genome shotgun (WGS) entry which is preliminary data.</text>
</comment>
<keyword evidence="2" id="KW-1185">Reference proteome</keyword>
<organism evidence="1 2">
    <name type="scientific">Boeremia exigua</name>
    <dbReference type="NCBI Taxonomy" id="749465"/>
    <lineage>
        <taxon>Eukaryota</taxon>
        <taxon>Fungi</taxon>
        <taxon>Dikarya</taxon>
        <taxon>Ascomycota</taxon>
        <taxon>Pezizomycotina</taxon>
        <taxon>Dothideomycetes</taxon>
        <taxon>Pleosporomycetidae</taxon>
        <taxon>Pleosporales</taxon>
        <taxon>Pleosporineae</taxon>
        <taxon>Didymellaceae</taxon>
        <taxon>Boeremia</taxon>
    </lineage>
</organism>
<proteinExistence type="predicted"/>
<name>A0ACC2IG02_9PLEO</name>
<reference evidence="1" key="1">
    <citation type="submission" date="2022-11" db="EMBL/GenBank/DDBJ databases">
        <title>Genome Sequence of Boeremia exigua.</title>
        <authorList>
            <person name="Buettner E."/>
        </authorList>
    </citation>
    <scope>NUCLEOTIDE SEQUENCE</scope>
    <source>
        <strain evidence="1">CU02</strain>
    </source>
</reference>
<sequence>MWGDLGDARVGDLPAWGLIGSACSRTMMRLLPQIGERETEPRNRKTDDISVEPVSNEVRMYHVFLLHIDRASATASMVLGLISLAATVPMVATSVLSLQSQAENTKSHGTDAEWKSDKCHMHCRPSARTPEDRKELFATSQVVLRDGKLYVKLSNYQGERLHPFTGYFLPYPNSNFDGLVSTISDEPPQLNWIYLDTSSKTFQISHGLRIEAEQGLTGPWGARTGAMEFVFRSLRRRAEGKAGRRPKDRGSGALSRGAGQLSRYQQCLTELRLLRAQSPSSVAQTRHSIETTTGRVVHKRNHQPQQIEGAQGSLATQTPACATVYHSPFDQNPCHCKVIGPTIGFVITVGMAIICWPASLLCCCCATDAGKKVLALPVDTGNAVNSDEKTGTPSDYHPIYTSFLAQHHESSEADCATRSGGNWLQPLMSRHNMAREHVAAWQLNQSHEHNRHIDFSDIEMISWEEGLSTIDDFFPSAPTSADAGPNALAQDANKVDSAFKLSEQSSATAIAARDGFVEEPTSAVLDVVGPGNLEGMEQEPSFNLATSELLHESEQHAAVTSTSSSLNDRGQHISDDVIQERSLSPIASEGYFTRASTAAITTEAAPDVLELQTSTPTPLQLQTSPVDTYQDLHSSPDIATPVEATDQSSVLSVESVATSTFVPGAEDTIDNVKHVQAPCKSEAATSVHYPPTPTLTLADWDLPTADYRSSNTGTVSNAESSPFPISDHIYATPPTDAELDDIASPTEAFAESVTDITATADNAGRLGAAVQPASAVDKDTTENVIADSAEVSGGSHQAEKVAYDAERYKDRFGVGVREHSDKLTESPPVIQDVRATPPETTKDIDAETAAVLPELDNRSESHHSIDAENAPASSISALDQRMLFVDPAEGDSEDLYGVGEEEPSKQFPFTISDDQPIPPATEDEVMDNNGVQTFTIPTTLSYDNMTEEPHHNESVEVGSAGGVSVPDKDIPLDGSTSSDDAFGSMPTHAPQHNDGVIAAVQDRSPAEQITSTGDTYDTQPDHCLPPNREEHQSLRYSLQPRDTMAEDSDSESCSDSDSQSDTSSTAALAVPMSDSEQALQSSLCSAMASCSFSSSSPSIPDPARKRSVACTDAELGKWEPPTKRQRVDLSDEAAEVGKAAVEEVVQDHKSEPGRGTSASALYETEPDSSVEFAEVKATMVEDAMHDRSEDASTDAASNEVEIGSGVESGEPRAAALDETMQDYTGERENAPTLVFRHEIDVDSDEPQAVKVSIDEAMFDDTRKEDAPMSTRSNQIGADELGANSSAEPEAVKATNETLQDRTREEDNTTISAASNEVEAGSGAEPVVKTTKIDETMQDYATQHGKEAPASSPHDRVKAELENQAEAKLDNVSAPAEHEDSSEASLSPEGDDIAVFSLDAPGKASTTIVQDQTQAEDDFESASAQLRRLPGCHHRQQCDA</sequence>
<accession>A0ACC2IG02</accession>
<dbReference type="EMBL" id="JAPHNI010000213">
    <property type="protein sequence ID" value="KAJ8114096.1"/>
    <property type="molecule type" value="Genomic_DNA"/>
</dbReference>